<sequence>MAFQGNCEIPRFDLTSNASTIYTSNIQLKCSLLLLAKGLTHLRNMLNNKDQSGILNQTRAQPIHGYNLFLTATIVHRNLDGRICNFGTSQSFMQGGKKVQKKAKLKLKLIMIHKLKLRRQTTRLRWHVPRPQFKNKQTEIVPGYGTERTDRNRIVVLLLSQDQLHNVNPTPSDQGLDSIPVNGWLVPSTSNPDVFNLVLDSNVESRRPIERKPQPQLLWRFDGNQPQTGRYAEQEASELRINPGFSSAQYEIVPAPAAPSNFILTPTAQNNKRPAAPQAQVPPVASPPASPSFQPPPPPHSPPAPTFQSSSPPSSYPQSSPSFSPPHQSFSPPPTPFSPLPQKPASTFGTNNPFLQQAFAQQQKPVNQPAQLAQPPAPSPPIQSVPVQPSYVASHPISSPPPPPPPTQNLSETVQAAASPPVDQASHGSNHPPAPSQQEHTTTTITNSTIEDDTIGSNAAHTPSSQGMHQSNQPILSQVPPPPPSTPQQPTAGSSTYIATISYGPDRPSLVFNCTKTDLLTQAELGSGSFVEGSYGYACSLSQGSPLPSTGGQIVGVTGHTKDAEPASLSITVPVAIAATDLARPEKIRLRPQSNLIVSSHALGLIHSNKLSQEPRPTETQMFSMNWENRLFEARIITLAPRWLLATQITDECAAVASTMAAI</sequence>
<dbReference type="Proteomes" id="UP000479000">
    <property type="component" value="Unassembled WGS sequence"/>
</dbReference>
<dbReference type="EMBL" id="CADCXU010036187">
    <property type="protein sequence ID" value="CAB0021006.1"/>
    <property type="molecule type" value="Genomic_DNA"/>
</dbReference>
<feature type="compositionally biased region" description="Low complexity" evidence="1">
    <location>
        <begin position="436"/>
        <end position="449"/>
    </location>
</feature>
<feature type="compositionally biased region" description="Pro residues" evidence="1">
    <location>
        <begin position="398"/>
        <end position="407"/>
    </location>
</feature>
<feature type="compositionally biased region" description="Pro residues" evidence="1">
    <location>
        <begin position="284"/>
        <end position="305"/>
    </location>
</feature>
<accession>A0A6H5HTI5</accession>
<feature type="non-terminal residue" evidence="2">
    <location>
        <position position="663"/>
    </location>
</feature>
<feature type="compositionally biased region" description="Polar residues" evidence="1">
    <location>
        <begin position="455"/>
        <end position="472"/>
    </location>
</feature>
<dbReference type="AlphaFoldDB" id="A0A6H5HTI5"/>
<evidence type="ECO:0000313" key="2">
    <source>
        <dbReference type="EMBL" id="CAB0021006.1"/>
    </source>
</evidence>
<keyword evidence="3" id="KW-1185">Reference proteome</keyword>
<feature type="compositionally biased region" description="Low complexity" evidence="1">
    <location>
        <begin position="365"/>
        <end position="374"/>
    </location>
</feature>
<feature type="compositionally biased region" description="Polar residues" evidence="1">
    <location>
        <begin position="345"/>
        <end position="364"/>
    </location>
</feature>
<feature type="compositionally biased region" description="Low complexity" evidence="1">
    <location>
        <begin position="274"/>
        <end position="283"/>
    </location>
</feature>
<feature type="region of interest" description="Disordered" evidence="1">
    <location>
        <begin position="263"/>
        <end position="500"/>
    </location>
</feature>
<feature type="compositionally biased region" description="Pro residues" evidence="1">
    <location>
        <begin position="331"/>
        <end position="342"/>
    </location>
</feature>
<proteinExistence type="predicted"/>
<reference evidence="2 3" key="1">
    <citation type="submission" date="2020-02" db="EMBL/GenBank/DDBJ databases">
        <authorList>
            <person name="Ferguson B K."/>
        </authorList>
    </citation>
    <scope>NUCLEOTIDE SEQUENCE [LARGE SCALE GENOMIC DNA]</scope>
</reference>
<name>A0A6H5HTI5_9HEMI</name>
<feature type="compositionally biased region" description="Polar residues" evidence="1">
    <location>
        <begin position="263"/>
        <end position="272"/>
    </location>
</feature>
<protein>
    <submittedName>
        <fullName evidence="2">Uncharacterized protein</fullName>
    </submittedName>
</protein>
<evidence type="ECO:0000313" key="3">
    <source>
        <dbReference type="Proteomes" id="UP000479000"/>
    </source>
</evidence>
<evidence type="ECO:0000256" key="1">
    <source>
        <dbReference type="SAM" id="MobiDB-lite"/>
    </source>
</evidence>
<feature type="compositionally biased region" description="Low complexity" evidence="1">
    <location>
        <begin position="306"/>
        <end position="330"/>
    </location>
</feature>
<gene>
    <name evidence="2" type="ORF">NTEN_LOCUS24531</name>
</gene>
<organism evidence="2 3">
    <name type="scientific">Nesidiocoris tenuis</name>
    <dbReference type="NCBI Taxonomy" id="355587"/>
    <lineage>
        <taxon>Eukaryota</taxon>
        <taxon>Metazoa</taxon>
        <taxon>Ecdysozoa</taxon>
        <taxon>Arthropoda</taxon>
        <taxon>Hexapoda</taxon>
        <taxon>Insecta</taxon>
        <taxon>Pterygota</taxon>
        <taxon>Neoptera</taxon>
        <taxon>Paraneoptera</taxon>
        <taxon>Hemiptera</taxon>
        <taxon>Heteroptera</taxon>
        <taxon>Panheteroptera</taxon>
        <taxon>Cimicomorpha</taxon>
        <taxon>Miridae</taxon>
        <taxon>Dicyphina</taxon>
        <taxon>Nesidiocoris</taxon>
    </lineage>
</organism>